<proteinExistence type="predicted"/>
<sequence>MNNINKLFLWATVLDDSDPSSRPWRESLSARKGDAGRCTERDPEELDREELDPDAPPDAEMDVELLESDSDSEPLLEQFLGSRCHYVHQIGLVRSVSARQNPPETPLLSRSLHSALDESLHQSNDAHDRPYSRPGQGGCVHKTKDPNRNELAVERCIGLFLQVRARSLGWVGELVLTEPQVFQWALNVVLAVATVMMDDCRISGVLLVLLEEARSEGNVLLNFAEGFVVEIGEKSHVVSRGNARRDVPRRLQPNLFEASHVPSQHGRLLGARCDISGGGNEMVAAYARTVDELRVLHPTHVDAHTEFDMSVHLGTKVDADDGQVSLHIGMRDPLLFAHLASHTDESSGSVMLVFEEKGSDGSDVEGENDNDGQLPLILQVHRTRCESG</sequence>
<reference evidence="2" key="2">
    <citation type="journal article" date="2023" name="IMA Fungus">
        <title>Comparative genomic study of the Penicillium genus elucidates a diverse pangenome and 15 lateral gene transfer events.</title>
        <authorList>
            <person name="Petersen C."/>
            <person name="Sorensen T."/>
            <person name="Nielsen M.R."/>
            <person name="Sondergaard T.E."/>
            <person name="Sorensen J.L."/>
            <person name="Fitzpatrick D.A."/>
            <person name="Frisvad J.C."/>
            <person name="Nielsen K.L."/>
        </authorList>
    </citation>
    <scope>NUCLEOTIDE SEQUENCE</scope>
    <source>
        <strain evidence="2">IBT 30728</strain>
    </source>
</reference>
<dbReference type="EMBL" id="JAPWDQ010000005">
    <property type="protein sequence ID" value="KAJ5485402.1"/>
    <property type="molecule type" value="Genomic_DNA"/>
</dbReference>
<feature type="compositionally biased region" description="Basic and acidic residues" evidence="1">
    <location>
        <begin position="23"/>
        <end position="41"/>
    </location>
</feature>
<gene>
    <name evidence="2" type="ORF">N7539_005390</name>
</gene>
<comment type="caution">
    <text evidence="2">The sequence shown here is derived from an EMBL/GenBank/DDBJ whole genome shotgun (WGS) entry which is preliminary data.</text>
</comment>
<keyword evidence="3" id="KW-1185">Reference proteome</keyword>
<evidence type="ECO:0000256" key="1">
    <source>
        <dbReference type="SAM" id="MobiDB-lite"/>
    </source>
</evidence>
<feature type="compositionally biased region" description="Basic and acidic residues" evidence="1">
    <location>
        <begin position="118"/>
        <end position="131"/>
    </location>
</feature>
<dbReference type="Proteomes" id="UP001148312">
    <property type="component" value="Unassembled WGS sequence"/>
</dbReference>
<accession>A0A9X0BUY1</accession>
<feature type="region of interest" description="Disordered" evidence="1">
    <location>
        <begin position="118"/>
        <end position="143"/>
    </location>
</feature>
<reference evidence="2" key="1">
    <citation type="submission" date="2022-12" db="EMBL/GenBank/DDBJ databases">
        <authorList>
            <person name="Petersen C."/>
        </authorList>
    </citation>
    <scope>NUCLEOTIDE SEQUENCE</scope>
    <source>
        <strain evidence="2">IBT 30728</strain>
    </source>
</reference>
<feature type="compositionally biased region" description="Acidic residues" evidence="1">
    <location>
        <begin position="42"/>
        <end position="59"/>
    </location>
</feature>
<dbReference type="GeneID" id="81625241"/>
<dbReference type="AlphaFoldDB" id="A0A9X0BUY1"/>
<dbReference type="RefSeq" id="XP_056790186.1">
    <property type="nucleotide sequence ID" value="XM_056934992.1"/>
</dbReference>
<evidence type="ECO:0000313" key="2">
    <source>
        <dbReference type="EMBL" id="KAJ5485402.1"/>
    </source>
</evidence>
<organism evidence="2 3">
    <name type="scientific">Penicillium diatomitis</name>
    <dbReference type="NCBI Taxonomy" id="2819901"/>
    <lineage>
        <taxon>Eukaryota</taxon>
        <taxon>Fungi</taxon>
        <taxon>Dikarya</taxon>
        <taxon>Ascomycota</taxon>
        <taxon>Pezizomycotina</taxon>
        <taxon>Eurotiomycetes</taxon>
        <taxon>Eurotiomycetidae</taxon>
        <taxon>Eurotiales</taxon>
        <taxon>Aspergillaceae</taxon>
        <taxon>Penicillium</taxon>
    </lineage>
</organism>
<evidence type="ECO:0000313" key="3">
    <source>
        <dbReference type="Proteomes" id="UP001148312"/>
    </source>
</evidence>
<name>A0A9X0BUY1_9EURO</name>
<feature type="region of interest" description="Disordered" evidence="1">
    <location>
        <begin position="16"/>
        <end position="59"/>
    </location>
</feature>
<protein>
    <submittedName>
        <fullName evidence="2">Uncharacterized protein</fullName>
    </submittedName>
</protein>